<organism evidence="1">
    <name type="scientific">Anguilla anguilla</name>
    <name type="common">European freshwater eel</name>
    <name type="synonym">Muraena anguilla</name>
    <dbReference type="NCBI Taxonomy" id="7936"/>
    <lineage>
        <taxon>Eukaryota</taxon>
        <taxon>Metazoa</taxon>
        <taxon>Chordata</taxon>
        <taxon>Craniata</taxon>
        <taxon>Vertebrata</taxon>
        <taxon>Euteleostomi</taxon>
        <taxon>Actinopterygii</taxon>
        <taxon>Neopterygii</taxon>
        <taxon>Teleostei</taxon>
        <taxon>Anguilliformes</taxon>
        <taxon>Anguillidae</taxon>
        <taxon>Anguilla</taxon>
    </lineage>
</organism>
<reference evidence="1" key="2">
    <citation type="journal article" date="2015" name="Fish Shellfish Immunol.">
        <title>Early steps in the European eel (Anguilla anguilla)-Vibrio vulnificus interaction in the gills: Role of the RtxA13 toxin.</title>
        <authorList>
            <person name="Callol A."/>
            <person name="Pajuelo D."/>
            <person name="Ebbesson L."/>
            <person name="Teles M."/>
            <person name="MacKenzie S."/>
            <person name="Amaro C."/>
        </authorList>
    </citation>
    <scope>NUCLEOTIDE SEQUENCE</scope>
</reference>
<name>A0A0E9TRQ4_ANGAN</name>
<sequence>MVYVSCQKFSSYSVQISLLGVAVLLY</sequence>
<reference evidence="1" key="1">
    <citation type="submission" date="2014-11" db="EMBL/GenBank/DDBJ databases">
        <authorList>
            <person name="Amaro Gonzalez C."/>
        </authorList>
    </citation>
    <scope>NUCLEOTIDE SEQUENCE</scope>
</reference>
<accession>A0A0E9TRQ4</accession>
<proteinExistence type="predicted"/>
<dbReference type="AlphaFoldDB" id="A0A0E9TRQ4"/>
<evidence type="ECO:0000313" key="1">
    <source>
        <dbReference type="EMBL" id="JAH56379.1"/>
    </source>
</evidence>
<dbReference type="EMBL" id="GBXM01052198">
    <property type="protein sequence ID" value="JAH56379.1"/>
    <property type="molecule type" value="Transcribed_RNA"/>
</dbReference>
<protein>
    <submittedName>
        <fullName evidence="1">Uncharacterized protein</fullName>
    </submittedName>
</protein>